<dbReference type="Pfam" id="PF12146">
    <property type="entry name" value="Hydrolase_4"/>
    <property type="match status" value="1"/>
</dbReference>
<dbReference type="InterPro" id="IPR022742">
    <property type="entry name" value="Hydrolase_4"/>
</dbReference>
<dbReference type="PANTHER" id="PTHR11614">
    <property type="entry name" value="PHOSPHOLIPASE-RELATED"/>
    <property type="match status" value="1"/>
</dbReference>
<organism evidence="2 3">
    <name type="scientific">Hohenbuehelia grisea</name>
    <dbReference type="NCBI Taxonomy" id="104357"/>
    <lineage>
        <taxon>Eukaryota</taxon>
        <taxon>Fungi</taxon>
        <taxon>Dikarya</taxon>
        <taxon>Basidiomycota</taxon>
        <taxon>Agaricomycotina</taxon>
        <taxon>Agaricomycetes</taxon>
        <taxon>Agaricomycetidae</taxon>
        <taxon>Agaricales</taxon>
        <taxon>Pleurotineae</taxon>
        <taxon>Pleurotaceae</taxon>
        <taxon>Hohenbuehelia</taxon>
    </lineage>
</organism>
<evidence type="ECO:0000259" key="1">
    <source>
        <dbReference type="Pfam" id="PF12146"/>
    </source>
</evidence>
<name>A0ABR3JJM9_9AGAR</name>
<keyword evidence="3" id="KW-1185">Reference proteome</keyword>
<dbReference type="InterPro" id="IPR051044">
    <property type="entry name" value="MAG_DAG_Lipase"/>
</dbReference>
<dbReference type="Gene3D" id="3.40.50.1820">
    <property type="entry name" value="alpha/beta hydrolase"/>
    <property type="match status" value="1"/>
</dbReference>
<gene>
    <name evidence="2" type="ORF">HGRIS_001961</name>
</gene>
<reference evidence="3" key="1">
    <citation type="submission" date="2024-06" db="EMBL/GenBank/DDBJ databases">
        <title>Multi-omics analyses provide insights into the biosynthesis of the anticancer antibiotic pleurotin in Hohenbuehelia grisea.</title>
        <authorList>
            <person name="Weaver J.A."/>
            <person name="Alberti F."/>
        </authorList>
    </citation>
    <scope>NUCLEOTIDE SEQUENCE [LARGE SCALE GENOMIC DNA]</scope>
    <source>
        <strain evidence="3">T-177</strain>
    </source>
</reference>
<accession>A0ABR3JJM9</accession>
<feature type="domain" description="Serine aminopeptidase S33" evidence="1">
    <location>
        <begin position="28"/>
        <end position="277"/>
    </location>
</feature>
<dbReference type="InterPro" id="IPR000639">
    <property type="entry name" value="Epox_hydrolase-like"/>
</dbReference>
<sequence length="301" mass="33295">MAEFIESWLTGAQQTQFYTRTYPAAGPSPKAVVVFVHGFAEHIGRYTHIHPRLAQAGFSVFAFDQRGFGKTGLDAEKRSKDSAYGKTSRPEQIEDIDWAVKHAEEKYPGVPIFLMGHSMGGALVLSFATCSRPSVKLLKGIIATSPLILQTKPASKILRKVGGFASYVSPNSLIPAEVKAEDLSHDPAFNKAYETDPLVKPSGSLRGISDMLNGGERLLHEDYKNWPENIPVLFVHGTEDKVTSHKATEEFYNKINSSDKQLKLEQGGFHELQNEPNGVKENVYDLIISFVDMHIPPSPKL</sequence>
<dbReference type="EMBL" id="JASNQZ010000006">
    <property type="protein sequence ID" value="KAL0955746.1"/>
    <property type="molecule type" value="Genomic_DNA"/>
</dbReference>
<dbReference type="Proteomes" id="UP001556367">
    <property type="component" value="Unassembled WGS sequence"/>
</dbReference>
<dbReference type="InterPro" id="IPR029058">
    <property type="entry name" value="AB_hydrolase_fold"/>
</dbReference>
<proteinExistence type="predicted"/>
<dbReference type="PRINTS" id="PR00412">
    <property type="entry name" value="EPOXHYDRLASE"/>
</dbReference>
<evidence type="ECO:0000313" key="3">
    <source>
        <dbReference type="Proteomes" id="UP001556367"/>
    </source>
</evidence>
<comment type="caution">
    <text evidence="2">The sequence shown here is derived from an EMBL/GenBank/DDBJ whole genome shotgun (WGS) entry which is preliminary data.</text>
</comment>
<evidence type="ECO:0000313" key="2">
    <source>
        <dbReference type="EMBL" id="KAL0955746.1"/>
    </source>
</evidence>
<protein>
    <recommendedName>
        <fullName evidence="1">Serine aminopeptidase S33 domain-containing protein</fullName>
    </recommendedName>
</protein>
<dbReference type="SUPFAM" id="SSF53474">
    <property type="entry name" value="alpha/beta-Hydrolases"/>
    <property type="match status" value="1"/>
</dbReference>